<comment type="caution">
    <text evidence="15">Lacks conserved residue(s) required for the propagation of feature annotation.</text>
</comment>
<dbReference type="Proteomes" id="UP000006377">
    <property type="component" value="Chromosome"/>
</dbReference>
<comment type="similarity">
    <text evidence="16">Belongs to the AAA ATPase family.</text>
</comment>
<dbReference type="GO" id="GO:0004222">
    <property type="term" value="F:metalloendopeptidase activity"/>
    <property type="evidence" value="ECO:0007669"/>
    <property type="project" value="InterPro"/>
</dbReference>
<dbReference type="GO" id="GO:0008270">
    <property type="term" value="F:zinc ion binding"/>
    <property type="evidence" value="ECO:0007669"/>
    <property type="project" value="UniProtKB-UniRule"/>
</dbReference>
<sequence>MSNFKNFAVWVLGALLLIALFNLFQSPAPQDGAGTEITFSRLLSDVDAGSVSDVTIQGEKITGTYSDGRKFSTYAPSDPSLVDRLYNKGVAITAKPSDENVPSLLGVLVSWFPMLLLIAVWIFFMRQMQGGGGKAMGFGKSKAKLLTERHGRVMFDDVAGIDEAKDDLTEIVDFLRDPAKFQRLGGRIPKGVLLVGPPGTGKTLLARAIAGEANVPFFTISGSDFVEMFVGVGASRVRDMFEQAKKNAPCIIFIDEIDAVGRHRGAGLGGGNDEREQTLNQLLVEMDGFEPNEGIILIAATNRPDVLDPALLRPGRFDRQVVVPNPDVVGREKILKVHMKKVPLAPDVEPRTIARGTPGFSGADLANLVNEAALMAARRGKRLVTMAEFEDAKDKVMMGAERRSMVMTEEEKKLTAYHEGGHALVALHMPASDPIHKATIIPRGRALGMVMRLPERDQISVTREKLQADLAVAMGGRIAEELIFGHGKVTSGASSDIAMATKMAKAMVTRWGMSDKLGPLAYGENEEEVFLGHSVARQQNMSEETQRLIDSEVRVIVEGGYNTAKQVLTDHIDELHTIAKGLLEYETLSGDEIINLLKGEPPVRDRGEPTKPVEGPISAVPVTGNKPSDGPLGAPPAPQGT</sequence>
<evidence type="ECO:0000313" key="19">
    <source>
        <dbReference type="EMBL" id="ABS63740.1"/>
    </source>
</evidence>
<comment type="subunit">
    <text evidence="15">Homohexamer.</text>
</comment>
<dbReference type="Gene3D" id="1.20.58.760">
    <property type="entry name" value="Peptidase M41"/>
    <property type="match status" value="1"/>
</dbReference>
<keyword evidence="15" id="KW-0997">Cell inner membrane</keyword>
<feature type="compositionally biased region" description="Basic and acidic residues" evidence="17">
    <location>
        <begin position="601"/>
        <end position="611"/>
    </location>
</feature>
<feature type="binding site" evidence="15">
    <location>
        <begin position="196"/>
        <end position="203"/>
    </location>
    <ligand>
        <name>ATP</name>
        <dbReference type="ChEBI" id="CHEBI:30616"/>
    </ligand>
</feature>
<dbReference type="eggNOG" id="COG0465">
    <property type="taxonomic scope" value="Bacteria"/>
</dbReference>
<dbReference type="NCBIfam" id="TIGR01241">
    <property type="entry name" value="FtsH_fam"/>
    <property type="match status" value="1"/>
</dbReference>
<dbReference type="PRINTS" id="PR00830">
    <property type="entry name" value="ENDOLAPTASE"/>
</dbReference>
<dbReference type="InterPro" id="IPR011546">
    <property type="entry name" value="Pept_M41_FtsH_extracell"/>
</dbReference>
<organism evidence="19 20">
    <name type="scientific">Parvibaculum lavamentivorans (strain DS-1 / DSM 13023 / NCIMB 13966)</name>
    <dbReference type="NCBI Taxonomy" id="402881"/>
    <lineage>
        <taxon>Bacteria</taxon>
        <taxon>Pseudomonadati</taxon>
        <taxon>Pseudomonadota</taxon>
        <taxon>Alphaproteobacteria</taxon>
        <taxon>Hyphomicrobiales</taxon>
        <taxon>Parvibaculaceae</taxon>
        <taxon>Parvibaculum</taxon>
    </lineage>
</organism>
<dbReference type="FunFam" id="1.10.8.60:FF:000001">
    <property type="entry name" value="ATP-dependent zinc metalloprotease FtsH"/>
    <property type="match status" value="1"/>
</dbReference>
<evidence type="ECO:0000256" key="16">
    <source>
        <dbReference type="RuleBase" id="RU003651"/>
    </source>
</evidence>
<keyword evidence="8 15" id="KW-0378">Hydrolase</keyword>
<keyword evidence="5 15" id="KW-0812">Transmembrane</keyword>
<dbReference type="Gene3D" id="3.30.720.210">
    <property type="match status" value="1"/>
</dbReference>
<dbReference type="InterPro" id="IPR041569">
    <property type="entry name" value="AAA_lid_3"/>
</dbReference>
<keyword evidence="20" id="KW-1185">Reference proteome</keyword>
<comment type="function">
    <text evidence="15">Acts as a processive, ATP-dependent zinc metallopeptidase for both cytoplasmic and membrane proteins. Plays a role in the quality control of integral membrane proteins.</text>
</comment>
<comment type="subcellular location">
    <subcellularLocation>
        <location evidence="15">Cell inner membrane</location>
        <topology evidence="15">Multi-pass membrane protein</topology>
        <orientation evidence="15">Cytoplasmic side</orientation>
    </subcellularLocation>
    <subcellularLocation>
        <location evidence="1">Membrane</location>
    </subcellularLocation>
</comment>
<dbReference type="RefSeq" id="WP_012111044.1">
    <property type="nucleotide sequence ID" value="NC_009719.1"/>
</dbReference>
<dbReference type="HAMAP" id="MF_01458">
    <property type="entry name" value="FtsH"/>
    <property type="match status" value="1"/>
</dbReference>
<dbReference type="GO" id="GO:0005886">
    <property type="term" value="C:plasma membrane"/>
    <property type="evidence" value="ECO:0007669"/>
    <property type="project" value="UniProtKB-SubCell"/>
</dbReference>
<evidence type="ECO:0000256" key="3">
    <source>
        <dbReference type="ARBA" id="ARBA00022475"/>
    </source>
</evidence>
<dbReference type="GO" id="GO:0016887">
    <property type="term" value="F:ATP hydrolysis activity"/>
    <property type="evidence" value="ECO:0007669"/>
    <property type="project" value="UniProtKB-UniRule"/>
</dbReference>
<dbReference type="PANTHER" id="PTHR23076">
    <property type="entry name" value="METALLOPROTEASE M41 FTSH"/>
    <property type="match status" value="1"/>
</dbReference>
<evidence type="ECO:0000256" key="1">
    <source>
        <dbReference type="ARBA" id="ARBA00004370"/>
    </source>
</evidence>
<evidence type="ECO:0000256" key="15">
    <source>
        <dbReference type="HAMAP-Rule" id="MF_01458"/>
    </source>
</evidence>
<dbReference type="InterPro" id="IPR037219">
    <property type="entry name" value="Peptidase_M41-like"/>
</dbReference>
<dbReference type="InterPro" id="IPR003960">
    <property type="entry name" value="ATPase_AAA_CS"/>
</dbReference>
<dbReference type="EMBL" id="CP000774">
    <property type="protein sequence ID" value="ABS63740.1"/>
    <property type="molecule type" value="Genomic_DNA"/>
</dbReference>
<comment type="similarity">
    <text evidence="2 15">In the C-terminal section; belongs to the peptidase M41 family.</text>
</comment>
<keyword evidence="11 15" id="KW-1133">Transmembrane helix</keyword>
<proteinExistence type="inferred from homology"/>
<evidence type="ECO:0000256" key="5">
    <source>
        <dbReference type="ARBA" id="ARBA00022692"/>
    </source>
</evidence>
<evidence type="ECO:0000256" key="7">
    <source>
        <dbReference type="ARBA" id="ARBA00022741"/>
    </source>
</evidence>
<keyword evidence="7 15" id="KW-0547">Nucleotide-binding</keyword>
<dbReference type="AlphaFoldDB" id="A7HV07"/>
<feature type="region of interest" description="Disordered" evidence="17">
    <location>
        <begin position="599"/>
        <end position="641"/>
    </location>
</feature>
<feature type="binding site" evidence="15">
    <location>
        <position position="422"/>
    </location>
    <ligand>
        <name>Zn(2+)</name>
        <dbReference type="ChEBI" id="CHEBI:29105"/>
        <note>catalytic</note>
    </ligand>
</feature>
<evidence type="ECO:0000256" key="13">
    <source>
        <dbReference type="ARBA" id="ARBA00023136"/>
    </source>
</evidence>
<dbReference type="MEROPS" id="M41.001"/>
<dbReference type="FunFam" id="1.20.58.760:FF:000001">
    <property type="entry name" value="ATP-dependent zinc metalloprotease FtsH"/>
    <property type="match status" value="1"/>
</dbReference>
<dbReference type="Gene3D" id="1.10.8.60">
    <property type="match status" value="1"/>
</dbReference>
<dbReference type="STRING" id="402881.Plav_2126"/>
<dbReference type="EC" id="3.4.24.-" evidence="15"/>
<keyword evidence="4 15" id="KW-0645">Protease</keyword>
<dbReference type="PROSITE" id="PS00674">
    <property type="entry name" value="AAA"/>
    <property type="match status" value="1"/>
</dbReference>
<dbReference type="InterPro" id="IPR000642">
    <property type="entry name" value="Peptidase_M41"/>
</dbReference>
<protein>
    <recommendedName>
        <fullName evidence="15">ATP-dependent zinc metalloprotease FtsH</fullName>
        <ecNumber evidence="15">3.4.24.-</ecNumber>
    </recommendedName>
</protein>
<gene>
    <name evidence="15" type="primary">ftsH</name>
    <name evidence="19" type="ordered locus">Plav_2126</name>
</gene>
<feature type="transmembrane region" description="Helical" evidence="15">
    <location>
        <begin position="104"/>
        <end position="124"/>
    </location>
</feature>
<dbReference type="GO" id="GO:0030163">
    <property type="term" value="P:protein catabolic process"/>
    <property type="evidence" value="ECO:0007669"/>
    <property type="project" value="UniProtKB-UniRule"/>
</dbReference>
<comment type="cofactor">
    <cofactor evidence="15">
        <name>Zn(2+)</name>
        <dbReference type="ChEBI" id="CHEBI:29105"/>
    </cofactor>
    <text evidence="15">Binds 1 zinc ion per subunit.</text>
</comment>
<dbReference type="OrthoDB" id="9809379at2"/>
<feature type="active site" evidence="15">
    <location>
        <position position="419"/>
    </location>
</feature>
<dbReference type="InterPro" id="IPR003959">
    <property type="entry name" value="ATPase_AAA_core"/>
</dbReference>
<dbReference type="GO" id="GO:0004176">
    <property type="term" value="F:ATP-dependent peptidase activity"/>
    <property type="evidence" value="ECO:0007669"/>
    <property type="project" value="InterPro"/>
</dbReference>
<accession>A7HV07</accession>
<dbReference type="PANTHER" id="PTHR23076:SF97">
    <property type="entry name" value="ATP-DEPENDENT ZINC METALLOPROTEASE YME1L1"/>
    <property type="match status" value="1"/>
</dbReference>
<keyword evidence="3 15" id="KW-1003">Cell membrane</keyword>
<keyword evidence="12 15" id="KW-0482">Metalloprotease</keyword>
<dbReference type="InterPro" id="IPR005936">
    <property type="entry name" value="FtsH"/>
</dbReference>
<keyword evidence="6 15" id="KW-0479">Metal-binding</keyword>
<feature type="binding site" evidence="15">
    <location>
        <position position="496"/>
    </location>
    <ligand>
        <name>Zn(2+)</name>
        <dbReference type="ChEBI" id="CHEBI:29105"/>
        <note>catalytic</note>
    </ligand>
</feature>
<dbReference type="HOGENOM" id="CLU_000688_16_0_5"/>
<evidence type="ECO:0000256" key="17">
    <source>
        <dbReference type="SAM" id="MobiDB-lite"/>
    </source>
</evidence>
<comment type="similarity">
    <text evidence="14 15">In the central section; belongs to the AAA ATPase family.</text>
</comment>
<evidence type="ECO:0000256" key="6">
    <source>
        <dbReference type="ARBA" id="ARBA00022723"/>
    </source>
</evidence>
<feature type="binding site" evidence="15">
    <location>
        <position position="418"/>
    </location>
    <ligand>
        <name>Zn(2+)</name>
        <dbReference type="ChEBI" id="CHEBI:29105"/>
        <note>catalytic</note>
    </ligand>
</feature>
<dbReference type="Pfam" id="PF06480">
    <property type="entry name" value="FtsH_ext"/>
    <property type="match status" value="1"/>
</dbReference>
<keyword evidence="10 15" id="KW-0067">ATP-binding</keyword>
<evidence type="ECO:0000256" key="10">
    <source>
        <dbReference type="ARBA" id="ARBA00022840"/>
    </source>
</evidence>
<dbReference type="Pfam" id="PF17862">
    <property type="entry name" value="AAA_lid_3"/>
    <property type="match status" value="1"/>
</dbReference>
<dbReference type="CDD" id="cd19501">
    <property type="entry name" value="RecA-like_FtsH"/>
    <property type="match status" value="1"/>
</dbReference>
<dbReference type="KEGG" id="pla:Plav_2126"/>
<reference evidence="19 20" key="1">
    <citation type="journal article" date="2011" name="Stand. Genomic Sci.">
        <title>Complete genome sequence of Parvibaculum lavamentivorans type strain (DS-1(T)).</title>
        <authorList>
            <person name="Schleheck D."/>
            <person name="Weiss M."/>
            <person name="Pitluck S."/>
            <person name="Bruce D."/>
            <person name="Land M.L."/>
            <person name="Han S."/>
            <person name="Saunders E."/>
            <person name="Tapia R."/>
            <person name="Detter C."/>
            <person name="Brettin T."/>
            <person name="Han J."/>
            <person name="Woyke T."/>
            <person name="Goodwin L."/>
            <person name="Pennacchio L."/>
            <person name="Nolan M."/>
            <person name="Cook A.M."/>
            <person name="Kjelleberg S."/>
            <person name="Thomas T."/>
        </authorList>
    </citation>
    <scope>NUCLEOTIDE SEQUENCE [LARGE SCALE GENOMIC DNA]</scope>
    <source>
        <strain evidence="20">DS-1 / DSM 13023 / NCIMB 13966</strain>
    </source>
</reference>
<evidence type="ECO:0000256" key="2">
    <source>
        <dbReference type="ARBA" id="ARBA00010044"/>
    </source>
</evidence>
<dbReference type="Pfam" id="PF00004">
    <property type="entry name" value="AAA"/>
    <property type="match status" value="1"/>
</dbReference>
<feature type="domain" description="AAA+ ATPase" evidence="18">
    <location>
        <begin position="188"/>
        <end position="327"/>
    </location>
</feature>
<keyword evidence="9 15" id="KW-0862">Zinc</keyword>
<dbReference type="SUPFAM" id="SSF52540">
    <property type="entry name" value="P-loop containing nucleoside triphosphate hydrolases"/>
    <property type="match status" value="1"/>
</dbReference>
<dbReference type="SUPFAM" id="SSF140990">
    <property type="entry name" value="FtsH protease domain-like"/>
    <property type="match status" value="1"/>
</dbReference>
<evidence type="ECO:0000256" key="11">
    <source>
        <dbReference type="ARBA" id="ARBA00022989"/>
    </source>
</evidence>
<dbReference type="SMART" id="SM00382">
    <property type="entry name" value="AAA"/>
    <property type="match status" value="1"/>
</dbReference>
<dbReference type="Gene3D" id="3.40.50.300">
    <property type="entry name" value="P-loop containing nucleotide triphosphate hydrolases"/>
    <property type="match status" value="1"/>
</dbReference>
<dbReference type="GO" id="GO:0006508">
    <property type="term" value="P:proteolysis"/>
    <property type="evidence" value="ECO:0007669"/>
    <property type="project" value="UniProtKB-KW"/>
</dbReference>
<keyword evidence="13 15" id="KW-0472">Membrane</keyword>
<evidence type="ECO:0000313" key="20">
    <source>
        <dbReference type="Proteomes" id="UP000006377"/>
    </source>
</evidence>
<evidence type="ECO:0000256" key="8">
    <source>
        <dbReference type="ARBA" id="ARBA00022801"/>
    </source>
</evidence>
<evidence type="ECO:0000256" key="12">
    <source>
        <dbReference type="ARBA" id="ARBA00023049"/>
    </source>
</evidence>
<dbReference type="FunFam" id="3.40.50.300:FF:000001">
    <property type="entry name" value="ATP-dependent zinc metalloprotease FtsH"/>
    <property type="match status" value="1"/>
</dbReference>
<dbReference type="GO" id="GO:0005524">
    <property type="term" value="F:ATP binding"/>
    <property type="evidence" value="ECO:0007669"/>
    <property type="project" value="UniProtKB-UniRule"/>
</dbReference>
<name>A7HV07_PARL1</name>
<evidence type="ECO:0000256" key="9">
    <source>
        <dbReference type="ARBA" id="ARBA00022833"/>
    </source>
</evidence>
<evidence type="ECO:0000259" key="18">
    <source>
        <dbReference type="SMART" id="SM00382"/>
    </source>
</evidence>
<dbReference type="InterPro" id="IPR027417">
    <property type="entry name" value="P-loop_NTPase"/>
</dbReference>
<evidence type="ECO:0000256" key="14">
    <source>
        <dbReference type="ARBA" id="ARBA00061570"/>
    </source>
</evidence>
<evidence type="ECO:0000256" key="4">
    <source>
        <dbReference type="ARBA" id="ARBA00022670"/>
    </source>
</evidence>
<dbReference type="Pfam" id="PF01434">
    <property type="entry name" value="Peptidase_M41"/>
    <property type="match status" value="1"/>
</dbReference>
<dbReference type="InterPro" id="IPR003593">
    <property type="entry name" value="AAA+_ATPase"/>
</dbReference>